<dbReference type="Gene3D" id="3.40.33.10">
    <property type="entry name" value="CAP"/>
    <property type="match status" value="1"/>
</dbReference>
<feature type="region of interest" description="Disordered" evidence="1">
    <location>
        <begin position="1"/>
        <end position="39"/>
    </location>
</feature>
<evidence type="ECO:0000256" key="1">
    <source>
        <dbReference type="SAM" id="MobiDB-lite"/>
    </source>
</evidence>
<dbReference type="PROSITE" id="PS50004">
    <property type="entry name" value="C2"/>
    <property type="match status" value="1"/>
</dbReference>
<dbReference type="GO" id="GO:0030276">
    <property type="term" value="F:clathrin binding"/>
    <property type="evidence" value="ECO:0007669"/>
    <property type="project" value="TreeGrafter"/>
</dbReference>
<dbReference type="GO" id="GO:0005544">
    <property type="term" value="F:calcium-dependent phospholipid binding"/>
    <property type="evidence" value="ECO:0007669"/>
    <property type="project" value="TreeGrafter"/>
</dbReference>
<dbReference type="InterPro" id="IPR035940">
    <property type="entry name" value="CAP_sf"/>
</dbReference>
<feature type="domain" description="C2" evidence="2">
    <location>
        <begin position="118"/>
        <end position="242"/>
    </location>
</feature>
<dbReference type="GO" id="GO:0005509">
    <property type="term" value="F:calcium ion binding"/>
    <property type="evidence" value="ECO:0007669"/>
    <property type="project" value="TreeGrafter"/>
</dbReference>
<evidence type="ECO:0000313" key="4">
    <source>
        <dbReference type="Proteomes" id="UP000230233"/>
    </source>
</evidence>
<dbReference type="GO" id="GO:0006906">
    <property type="term" value="P:vesicle fusion"/>
    <property type="evidence" value="ECO:0007669"/>
    <property type="project" value="TreeGrafter"/>
</dbReference>
<dbReference type="Gene3D" id="2.60.40.150">
    <property type="entry name" value="C2 domain"/>
    <property type="match status" value="2"/>
</dbReference>
<dbReference type="CDD" id="cd00276">
    <property type="entry name" value="C2B_Synaptotagmin"/>
    <property type="match status" value="1"/>
</dbReference>
<reference evidence="4" key="1">
    <citation type="submission" date="2017-10" db="EMBL/GenBank/DDBJ databases">
        <title>Rapid genome shrinkage in a self-fertile nematode reveals novel sperm competition proteins.</title>
        <authorList>
            <person name="Yin D."/>
            <person name="Schwarz E.M."/>
            <person name="Thomas C.G."/>
            <person name="Felde R.L."/>
            <person name="Korf I.F."/>
            <person name="Cutter A.D."/>
            <person name="Schartner C.M."/>
            <person name="Ralston E.J."/>
            <person name="Meyer B.J."/>
            <person name="Haag E.S."/>
        </authorList>
    </citation>
    <scope>NUCLEOTIDE SEQUENCE [LARGE SCALE GENOMIC DNA]</scope>
    <source>
        <strain evidence="4">JU1422</strain>
    </source>
</reference>
<evidence type="ECO:0000313" key="3">
    <source>
        <dbReference type="EMBL" id="PIC49322.1"/>
    </source>
</evidence>
<feature type="region of interest" description="Disordered" evidence="1">
    <location>
        <begin position="927"/>
        <end position="963"/>
    </location>
</feature>
<dbReference type="EMBL" id="PDUG01000002">
    <property type="protein sequence ID" value="PIC49322.1"/>
    <property type="molecule type" value="Genomic_DNA"/>
</dbReference>
<name>A0A2G5VC47_9PELO</name>
<dbReference type="Pfam" id="PF00168">
    <property type="entry name" value="C2"/>
    <property type="match status" value="2"/>
</dbReference>
<proteinExistence type="predicted"/>
<dbReference type="GO" id="GO:0098793">
    <property type="term" value="C:presynapse"/>
    <property type="evidence" value="ECO:0007669"/>
    <property type="project" value="GOC"/>
</dbReference>
<dbReference type="PANTHER" id="PTHR10024">
    <property type="entry name" value="SYNAPTOTAGMIN"/>
    <property type="match status" value="1"/>
</dbReference>
<dbReference type="AlphaFoldDB" id="A0A2G5VC47"/>
<dbReference type="GO" id="GO:0001786">
    <property type="term" value="F:phosphatidylserine binding"/>
    <property type="evidence" value="ECO:0007669"/>
    <property type="project" value="TreeGrafter"/>
</dbReference>
<feature type="compositionally biased region" description="Basic and acidic residues" evidence="1">
    <location>
        <begin position="939"/>
        <end position="950"/>
    </location>
</feature>
<dbReference type="FunFam" id="2.60.40.150:FF:000329">
    <property type="entry name" value="SyNapTotagmin"/>
    <property type="match status" value="1"/>
</dbReference>
<comment type="caution">
    <text evidence="3">The sequence shown here is derived from an EMBL/GenBank/DDBJ whole genome shotgun (WGS) entry which is preliminary data.</text>
</comment>
<dbReference type="GO" id="GO:0000149">
    <property type="term" value="F:SNARE binding"/>
    <property type="evidence" value="ECO:0007669"/>
    <property type="project" value="TreeGrafter"/>
</dbReference>
<gene>
    <name evidence="3" type="primary">Cnig_chr_II.g7969</name>
    <name evidence="3" type="ORF">B9Z55_007969</name>
</gene>
<dbReference type="GO" id="GO:0070382">
    <property type="term" value="C:exocytic vesicle"/>
    <property type="evidence" value="ECO:0007669"/>
    <property type="project" value="TreeGrafter"/>
</dbReference>
<dbReference type="InterPro" id="IPR035892">
    <property type="entry name" value="C2_domain_sf"/>
</dbReference>
<sequence>MDIFSLLSPTRRHRSGIPGGSPRSSPRHHHHRSVSVEPHDVTYSTKHLLTPPMTPSSRTRHSMKRLHDMTLVLQVMDYDRFSSDDPIGEILLPLKHVKFENSPVYWKHLQRPTVSKDACGEVMISLCYLPNSGKITVSIIKARDLHSKDRTRHYDTYVKMWMVQQGNKLEKRKTSVKPHTPSPIFNESFAFSVPVKNVLLAEVNLVLTAMEYDVIGSNEEIGHVIVGGLGSEHGQRHWSECINHPEQPVAMWHKLCPKCQLLLSVLLKNYASRRSTRRLWTPRVTSACRVISLQSISLLFLSEKMKLFFSSILFIAVVVSSKAAVDPDRPDFLKKLNEVRREIAREFHVANMNQLVWSPGIAREVADSDSELDLDYRRFELKSLNDTEEVFEKMKELAREAEESKGKGEYKNGLLEALNPELTEIGCSLREGFSGYVCCLSSSEELVLWKFDSSEGPATFCASTQYPINDLCVDSCNMFHLASLINEVRKKFAERYNVSIMHELRPDDVRGLETYSLDATPYHSMTIDICDYTIAEIESEIDEFVAMSETERSEYLKKPGWKLAELIFPTTDVFMCDFLKSDNHKLCFVGPRVSNYLWNPNPNHLNAPRTGCEEGFESFRDLCTFSIAGYRDFVLTNVNLYRMTVAKYHNIGNMLQLSWSKELEEISNSNESKFESMPDFQVKWRYGKGVGEDSNLFKWFFISLAKWTAYDTTKQDEFINQNSSTSLEFLEFLNPVQSQIGCSLNKVGIFDYMLTCVFGPHGHFERLEKQPKAIPGSTCPNDFHVKDGFCIRLGDSQEFLVDLNDFRRSHSEKNEIPKMQKIVWDKSLVKIAEKTDWSESQDPVVKDYRYVLLNDYRDIKKRLEKEILKLDTFSESELDEAFQFMSKTSLGLSELLDPQRNIIGCAYKDQRIAPGLLCILGPVQKDVKSPPKQKTTLPKKPEKTLTKKPESPAPESDESKTTRQPMSNFWSILFLLLASRIF</sequence>
<protein>
    <recommendedName>
        <fullName evidence="2">C2 domain-containing protein</fullName>
    </recommendedName>
</protein>
<keyword evidence="4" id="KW-1185">Reference proteome</keyword>
<dbReference type="GO" id="GO:0048791">
    <property type="term" value="P:calcium ion-regulated exocytosis of neurotransmitter"/>
    <property type="evidence" value="ECO:0007669"/>
    <property type="project" value="TreeGrafter"/>
</dbReference>
<evidence type="ECO:0000259" key="2">
    <source>
        <dbReference type="PROSITE" id="PS50004"/>
    </source>
</evidence>
<dbReference type="SMART" id="SM00239">
    <property type="entry name" value="C2"/>
    <property type="match status" value="1"/>
</dbReference>
<dbReference type="InterPro" id="IPR000008">
    <property type="entry name" value="C2_dom"/>
</dbReference>
<dbReference type="OrthoDB" id="270970at2759"/>
<organism evidence="3 4">
    <name type="scientific">Caenorhabditis nigoni</name>
    <dbReference type="NCBI Taxonomy" id="1611254"/>
    <lineage>
        <taxon>Eukaryota</taxon>
        <taxon>Metazoa</taxon>
        <taxon>Ecdysozoa</taxon>
        <taxon>Nematoda</taxon>
        <taxon>Chromadorea</taxon>
        <taxon>Rhabditida</taxon>
        <taxon>Rhabditina</taxon>
        <taxon>Rhabditomorpha</taxon>
        <taxon>Rhabditoidea</taxon>
        <taxon>Rhabditidae</taxon>
        <taxon>Peloderinae</taxon>
        <taxon>Caenorhabditis</taxon>
    </lineage>
</organism>
<dbReference type="STRING" id="1611254.A0A2G5VC47"/>
<dbReference type="PANTHER" id="PTHR10024:SF344">
    <property type="entry name" value="SYNAPTOTAGMIN-7"/>
    <property type="match status" value="1"/>
</dbReference>
<dbReference type="GO" id="GO:0030424">
    <property type="term" value="C:axon"/>
    <property type="evidence" value="ECO:0007669"/>
    <property type="project" value="TreeGrafter"/>
</dbReference>
<dbReference type="SUPFAM" id="SSF55797">
    <property type="entry name" value="PR-1-like"/>
    <property type="match status" value="1"/>
</dbReference>
<dbReference type="GO" id="GO:0005886">
    <property type="term" value="C:plasma membrane"/>
    <property type="evidence" value="ECO:0007669"/>
    <property type="project" value="TreeGrafter"/>
</dbReference>
<accession>A0A2G5VC47</accession>
<dbReference type="SUPFAM" id="SSF49562">
    <property type="entry name" value="C2 domain (Calcium/lipid-binding domain, CaLB)"/>
    <property type="match status" value="2"/>
</dbReference>
<dbReference type="Proteomes" id="UP000230233">
    <property type="component" value="Chromosome II"/>
</dbReference>